<dbReference type="eggNOG" id="KOG0552">
    <property type="taxonomic scope" value="Eukaryota"/>
</dbReference>
<feature type="coiled-coil region" evidence="6">
    <location>
        <begin position="333"/>
        <end position="360"/>
    </location>
</feature>
<accession>G7DWU5</accession>
<dbReference type="InParanoid" id="G7DWU5"/>
<comment type="catalytic activity">
    <reaction evidence="1 5">
        <text>[protein]-peptidylproline (omega=180) = [protein]-peptidylproline (omega=0)</text>
        <dbReference type="Rhea" id="RHEA:16237"/>
        <dbReference type="Rhea" id="RHEA-COMP:10747"/>
        <dbReference type="Rhea" id="RHEA-COMP:10748"/>
        <dbReference type="ChEBI" id="CHEBI:83833"/>
        <dbReference type="ChEBI" id="CHEBI:83834"/>
        <dbReference type="EC" id="5.2.1.8"/>
    </reaction>
</comment>
<evidence type="ECO:0000313" key="10">
    <source>
        <dbReference type="Proteomes" id="UP000009131"/>
    </source>
</evidence>
<dbReference type="InterPro" id="IPR041232">
    <property type="entry name" value="NPL"/>
</dbReference>
<keyword evidence="3 5" id="KW-0697">Rotamase</keyword>
<dbReference type="EMBL" id="BABT02000054">
    <property type="protein sequence ID" value="GAA95042.1"/>
    <property type="molecule type" value="Genomic_DNA"/>
</dbReference>
<keyword evidence="4 5" id="KW-0413">Isomerase</keyword>
<evidence type="ECO:0000256" key="7">
    <source>
        <dbReference type="SAM" id="MobiDB-lite"/>
    </source>
</evidence>
<dbReference type="Gene3D" id="2.60.120.340">
    <property type="entry name" value="Nucleoplasmin core domain"/>
    <property type="match status" value="1"/>
</dbReference>
<feature type="coiled-coil region" evidence="6">
    <location>
        <begin position="214"/>
        <end position="282"/>
    </location>
</feature>
<feature type="region of interest" description="Disordered" evidence="7">
    <location>
        <begin position="749"/>
        <end position="813"/>
    </location>
</feature>
<evidence type="ECO:0000256" key="3">
    <source>
        <dbReference type="ARBA" id="ARBA00023110"/>
    </source>
</evidence>
<evidence type="ECO:0000256" key="4">
    <source>
        <dbReference type="ARBA" id="ARBA00023235"/>
    </source>
</evidence>
<evidence type="ECO:0000313" key="9">
    <source>
        <dbReference type="EMBL" id="GAA95042.1"/>
    </source>
</evidence>
<dbReference type="EC" id="5.2.1.8" evidence="2 5"/>
<feature type="domain" description="PPIase FKBP-type" evidence="8">
    <location>
        <begin position="953"/>
        <end position="1039"/>
    </location>
</feature>
<dbReference type="RefSeq" id="XP_014564743.1">
    <property type="nucleotide sequence ID" value="XM_014709257.1"/>
</dbReference>
<dbReference type="RefSeq" id="XP_014566712.1">
    <property type="nucleotide sequence ID" value="XM_014711226.1"/>
</dbReference>
<comment type="caution">
    <text evidence="9">The sequence shown here is derived from an EMBL/GenBank/DDBJ whole genome shotgun (WGS) entry which is preliminary data.</text>
</comment>
<name>G7DWU5_MIXOS</name>
<organism evidence="9 10">
    <name type="scientific">Mixia osmundae (strain CBS 9802 / IAM 14324 / JCM 22182 / KY 12970)</name>
    <dbReference type="NCBI Taxonomy" id="764103"/>
    <lineage>
        <taxon>Eukaryota</taxon>
        <taxon>Fungi</taxon>
        <taxon>Dikarya</taxon>
        <taxon>Basidiomycota</taxon>
        <taxon>Pucciniomycotina</taxon>
        <taxon>Mixiomycetes</taxon>
        <taxon>Mixiales</taxon>
        <taxon>Mixiaceae</taxon>
        <taxon>Mixia</taxon>
    </lineage>
</organism>
<keyword evidence="6" id="KW-0175">Coiled coil</keyword>
<evidence type="ECO:0000256" key="6">
    <source>
        <dbReference type="SAM" id="Coils"/>
    </source>
</evidence>
<feature type="compositionally biased region" description="Pro residues" evidence="7">
    <location>
        <begin position="188"/>
        <end position="198"/>
    </location>
</feature>
<dbReference type="SUPFAM" id="SSF54534">
    <property type="entry name" value="FKBP-like"/>
    <property type="match status" value="1"/>
</dbReference>
<keyword evidence="10" id="KW-1185">Reference proteome</keyword>
<feature type="region of interest" description="Disordered" evidence="7">
    <location>
        <begin position="846"/>
        <end position="880"/>
    </location>
</feature>
<evidence type="ECO:0000256" key="5">
    <source>
        <dbReference type="PROSITE-ProRule" id="PRU00277"/>
    </source>
</evidence>
<reference evidence="9 10" key="2">
    <citation type="journal article" date="2012" name="Open Biol.">
        <title>Characteristics of nucleosomes and linker DNA regions on the genome of the basidiomycete Mixia osmundae revealed by mono- and dinucleosome mapping.</title>
        <authorList>
            <person name="Nishida H."/>
            <person name="Kondo S."/>
            <person name="Matsumoto T."/>
            <person name="Suzuki Y."/>
            <person name="Yoshikawa H."/>
            <person name="Taylor T.D."/>
            <person name="Sugiyama J."/>
        </authorList>
    </citation>
    <scope>NUCLEOTIDE SEQUENCE [LARGE SCALE GENOMIC DNA]</scope>
    <source>
        <strain evidence="10">CBS 9802 / IAM 14324 / JCM 22182 / KY 12970</strain>
    </source>
</reference>
<feature type="region of interest" description="Disordered" evidence="7">
    <location>
        <begin position="402"/>
        <end position="433"/>
    </location>
</feature>
<dbReference type="PANTHER" id="PTHR43811:SF19">
    <property type="entry name" value="39 KDA FK506-BINDING NUCLEAR PROTEIN"/>
    <property type="match status" value="1"/>
</dbReference>
<dbReference type="Proteomes" id="UP000009131">
    <property type="component" value="Unassembled WGS sequence"/>
</dbReference>
<feature type="compositionally biased region" description="Acidic residues" evidence="7">
    <location>
        <begin position="756"/>
        <end position="813"/>
    </location>
</feature>
<dbReference type="AlphaFoldDB" id="G7DWU5"/>
<feature type="compositionally biased region" description="Acidic residues" evidence="7">
    <location>
        <begin position="402"/>
        <end position="415"/>
    </location>
</feature>
<dbReference type="InterPro" id="IPR046357">
    <property type="entry name" value="PPIase_dom_sf"/>
</dbReference>
<dbReference type="PANTHER" id="PTHR43811">
    <property type="entry name" value="FKBP-TYPE PEPTIDYL-PROLYL CIS-TRANS ISOMERASE FKPA"/>
    <property type="match status" value="1"/>
</dbReference>
<dbReference type="GO" id="GO:0003755">
    <property type="term" value="F:peptidyl-prolyl cis-trans isomerase activity"/>
    <property type="evidence" value="ECO:0007669"/>
    <property type="project" value="UniProtKB-KW"/>
</dbReference>
<dbReference type="PROSITE" id="PS50059">
    <property type="entry name" value="FKBP_PPIASE"/>
    <property type="match status" value="1"/>
</dbReference>
<dbReference type="GO" id="GO:0005730">
    <property type="term" value="C:nucleolus"/>
    <property type="evidence" value="ECO:0007669"/>
    <property type="project" value="TreeGrafter"/>
</dbReference>
<feature type="coiled-coil region" evidence="6">
    <location>
        <begin position="602"/>
        <end position="629"/>
    </location>
</feature>
<gene>
    <name evidence="9" type="primary">Mo01697</name>
    <name evidence="9" type="ORF">E5Q_01697</name>
</gene>
<reference evidence="9 10" key="1">
    <citation type="journal article" date="2011" name="J. Gen. Appl. Microbiol.">
        <title>Draft genome sequencing of the enigmatic basidiomycete Mixia osmundae.</title>
        <authorList>
            <person name="Nishida H."/>
            <person name="Nagatsuka Y."/>
            <person name="Sugiyama J."/>
        </authorList>
    </citation>
    <scope>NUCLEOTIDE SEQUENCE [LARGE SCALE GENOMIC DNA]</scope>
    <source>
        <strain evidence="10">CBS 9802 / IAM 14324 / JCM 22182 / KY 12970</strain>
    </source>
</reference>
<dbReference type="HOGENOM" id="CLU_292880_0_0_1"/>
<feature type="region of interest" description="Disordered" evidence="7">
    <location>
        <begin position="645"/>
        <end position="686"/>
    </location>
</feature>
<dbReference type="OrthoDB" id="1902587at2759"/>
<dbReference type="Pfam" id="PF00254">
    <property type="entry name" value="FKBP_C"/>
    <property type="match status" value="1"/>
</dbReference>
<feature type="compositionally biased region" description="Acidic residues" evidence="7">
    <location>
        <begin position="659"/>
        <end position="686"/>
    </location>
</feature>
<evidence type="ECO:0000256" key="1">
    <source>
        <dbReference type="ARBA" id="ARBA00000971"/>
    </source>
</evidence>
<evidence type="ECO:0000259" key="8">
    <source>
        <dbReference type="PROSITE" id="PS50059"/>
    </source>
</evidence>
<proteinExistence type="predicted"/>
<dbReference type="Gene3D" id="3.10.50.40">
    <property type="match status" value="1"/>
</dbReference>
<protein>
    <recommendedName>
        <fullName evidence="2 5">peptidylprolyl isomerase</fullName>
        <ecNumber evidence="2 5">5.2.1.8</ecNumber>
    </recommendedName>
</protein>
<sequence length="1039" mass="113744">MAGRARLGHSPLDDARPHAGRSSDNGHTPFFRAVSDNEAPPATALRDRATRPASPADANQDDDVVMIDAHTQKPTGDHRPRVLKAVPVPYVETFRSYERDQPPASSPIEQFPSQSTRDRTPDPSNQAQRRTSDGAVGLSGFEPRRLVARPVPAPTVPATIAGLQPRVLSPMPTHGSPIASHPAMLPSPSQPAPSPPPLLAESSDQNAMTHMKTIQALTRSLEAAMQERDALQKENGELKQQVGSSVDTAPLLEEISKLKQTLEETRTSLDKANKAKKRADKETEEFRGIYQAASQAAEEMRPAMDAWRAKAERLERTMSAGIAMHVSIEAGRADQLRDELDEVKGQNKFLEDTLAHVHRQYKKEIARLRDNNRNSLVSDLHSDPVQMPSLAIAKRRRIMLQTDDDDDDDETDSDAEPPRPGLLIRQPDEPRLPRDVATLSPVIAQSAVARSADRHNGDTPGYLDEHVQSPYICEMIPPGGQVCGQRFADEQALDLHLDEHLNDVFDLANFWQVNVDVALWNLKKQSSASHNMSHVVQGVWSQTFTPEESFVLEPPCDIQITTAILLPQSESGAPSRSVLTMRYLDMPAEEDDIGDSDESDDEELDSDEMDILEAAAEEAEQEAADDDALRSAEATVKAAIRAKRANGKTANGKGSKVQDDDEEEDEDSEEEESDEDADIDEEDEEEADYMRELDERLQETVLCSLKTDTNEQVNLNLILPAGSPYIFSVAGDNAITLLGHYIRQIDPYDYDRPPYDSDEDSEGLYDSDIDSDEEIDSDEMGVYDDEEGLALEGDSEEEDEMDEDSRFEEVSEDDVAALAAEQAAAAKKSSPKKPVAVAVTETIITTPTAAEEDADASTASAKLSKNARKKQARREKEAAAQALLDKDKETKTQTAAADAKALKATTKAVQEKEDAPKAEAKVPTKAEPTKIKLPSGLIIEDTKVGQGPKAVKGKKIGMRYIGRLANGKVFDKNVSGKTFEFKLGKGQVIKGWDEGIAGMQLGGERKLSVPPALAYGRSGTDGIPANAWLNFEVKLVSMK</sequence>
<dbReference type="GO" id="GO:0000785">
    <property type="term" value="C:chromatin"/>
    <property type="evidence" value="ECO:0007669"/>
    <property type="project" value="TreeGrafter"/>
</dbReference>
<dbReference type="Pfam" id="PF17800">
    <property type="entry name" value="NPL"/>
    <property type="match status" value="1"/>
</dbReference>
<feature type="region of interest" description="Disordered" evidence="7">
    <location>
        <begin position="1"/>
        <end position="202"/>
    </location>
</feature>
<dbReference type="InterPro" id="IPR001179">
    <property type="entry name" value="PPIase_FKBP_dom"/>
</dbReference>
<dbReference type="STRING" id="764103.G7DWU5"/>
<evidence type="ECO:0000256" key="2">
    <source>
        <dbReference type="ARBA" id="ARBA00013194"/>
    </source>
</evidence>